<dbReference type="Proteomes" id="UP000002195">
    <property type="component" value="Unassembled WGS sequence"/>
</dbReference>
<dbReference type="PaxDb" id="44689-DDB0218018"/>
<dbReference type="KEGG" id="ddi:DDB_G0277709"/>
<accession>Q54ZA2</accession>
<evidence type="ECO:0000256" key="1">
    <source>
        <dbReference type="SAM" id="Phobius"/>
    </source>
</evidence>
<dbReference type="EMBL" id="AAFI02000021">
    <property type="protein sequence ID" value="EAL68590.1"/>
    <property type="molecule type" value="Genomic_DNA"/>
</dbReference>
<protein>
    <submittedName>
        <fullName evidence="2">Uncharacterized protein</fullName>
    </submittedName>
</protein>
<dbReference type="GeneID" id="8621161"/>
<feature type="transmembrane region" description="Helical" evidence="1">
    <location>
        <begin position="6"/>
        <end position="27"/>
    </location>
</feature>
<evidence type="ECO:0000313" key="2">
    <source>
        <dbReference type="EMBL" id="EAL68590.1"/>
    </source>
</evidence>
<dbReference type="InParanoid" id="Q54ZA2"/>
<dbReference type="dictyBase" id="DDB_G0277709"/>
<proteinExistence type="predicted"/>
<comment type="caution">
    <text evidence="2">The sequence shown here is derived from an EMBL/GenBank/DDBJ whole genome shotgun (WGS) entry which is preliminary data.</text>
</comment>
<sequence>MKTIQIYILTLFLIMLSFQTLLVVVVAKEFEKYDYDKLRECIAECEDTDYILNICYQGHPKKNVAKELANVCLDYATAYEKGNQDKYLSKCYDLCKLYSHK</sequence>
<evidence type="ECO:0000313" key="3">
    <source>
        <dbReference type="Proteomes" id="UP000002195"/>
    </source>
</evidence>
<keyword evidence="1" id="KW-0472">Membrane</keyword>
<reference evidence="2 3" key="1">
    <citation type="journal article" date="2005" name="Nature">
        <title>The genome of the social amoeba Dictyostelium discoideum.</title>
        <authorList>
            <consortium name="The Dictyostelium discoideum Sequencing Consortium"/>
            <person name="Eichinger L."/>
            <person name="Pachebat J.A."/>
            <person name="Glockner G."/>
            <person name="Rajandream M.A."/>
            <person name="Sucgang R."/>
            <person name="Berriman M."/>
            <person name="Song J."/>
            <person name="Olsen R."/>
            <person name="Szafranski K."/>
            <person name="Xu Q."/>
            <person name="Tunggal B."/>
            <person name="Kummerfeld S."/>
            <person name="Madera M."/>
            <person name="Konfortov B.A."/>
            <person name="Rivero F."/>
            <person name="Bankier A.T."/>
            <person name="Lehmann R."/>
            <person name="Hamlin N."/>
            <person name="Davies R."/>
            <person name="Gaudet P."/>
            <person name="Fey P."/>
            <person name="Pilcher K."/>
            <person name="Chen G."/>
            <person name="Saunders D."/>
            <person name="Sodergren E."/>
            <person name="Davis P."/>
            <person name="Kerhornou A."/>
            <person name="Nie X."/>
            <person name="Hall N."/>
            <person name="Anjard C."/>
            <person name="Hemphill L."/>
            <person name="Bason N."/>
            <person name="Farbrother P."/>
            <person name="Desany B."/>
            <person name="Just E."/>
            <person name="Morio T."/>
            <person name="Rost R."/>
            <person name="Churcher C."/>
            <person name="Cooper J."/>
            <person name="Haydock S."/>
            <person name="van Driessche N."/>
            <person name="Cronin A."/>
            <person name="Goodhead I."/>
            <person name="Muzny D."/>
            <person name="Mourier T."/>
            <person name="Pain A."/>
            <person name="Lu M."/>
            <person name="Harper D."/>
            <person name="Lindsay R."/>
            <person name="Hauser H."/>
            <person name="James K."/>
            <person name="Quiles M."/>
            <person name="Madan Babu M."/>
            <person name="Saito T."/>
            <person name="Buchrieser C."/>
            <person name="Wardroper A."/>
            <person name="Felder M."/>
            <person name="Thangavelu M."/>
            <person name="Johnson D."/>
            <person name="Knights A."/>
            <person name="Loulseged H."/>
            <person name="Mungall K."/>
            <person name="Oliver K."/>
            <person name="Price C."/>
            <person name="Quail M.A."/>
            <person name="Urushihara H."/>
            <person name="Hernandez J."/>
            <person name="Rabbinowitsch E."/>
            <person name="Steffen D."/>
            <person name="Sanders M."/>
            <person name="Ma J."/>
            <person name="Kohara Y."/>
            <person name="Sharp S."/>
            <person name="Simmonds M."/>
            <person name="Spiegler S."/>
            <person name="Tivey A."/>
            <person name="Sugano S."/>
            <person name="White B."/>
            <person name="Walker D."/>
            <person name="Woodward J."/>
            <person name="Winckler T."/>
            <person name="Tanaka Y."/>
            <person name="Shaulsky G."/>
            <person name="Schleicher M."/>
            <person name="Weinstock G."/>
            <person name="Rosenthal A."/>
            <person name="Cox E.C."/>
            <person name="Chisholm R.L."/>
            <person name="Gibbs R."/>
            <person name="Loomis W.F."/>
            <person name="Platzer M."/>
            <person name="Kay R.R."/>
            <person name="Williams J."/>
            <person name="Dear P.H."/>
            <person name="Noegel A.A."/>
            <person name="Barrell B."/>
            <person name="Kuspa A."/>
        </authorList>
    </citation>
    <scope>NUCLEOTIDE SEQUENCE [LARGE SCALE GENOMIC DNA]</scope>
    <source>
        <strain evidence="2 3">AX4</strain>
    </source>
</reference>
<dbReference type="AlphaFoldDB" id="Q54ZA2"/>
<keyword evidence="1" id="KW-1133">Transmembrane helix</keyword>
<dbReference type="RefSeq" id="XP_642513.1">
    <property type="nucleotide sequence ID" value="XM_637421.1"/>
</dbReference>
<organism evidence="2 3">
    <name type="scientific">Dictyostelium discoideum</name>
    <name type="common">Social amoeba</name>
    <dbReference type="NCBI Taxonomy" id="44689"/>
    <lineage>
        <taxon>Eukaryota</taxon>
        <taxon>Amoebozoa</taxon>
        <taxon>Evosea</taxon>
        <taxon>Eumycetozoa</taxon>
        <taxon>Dictyostelia</taxon>
        <taxon>Dictyosteliales</taxon>
        <taxon>Dictyosteliaceae</taxon>
        <taxon>Dictyostelium</taxon>
    </lineage>
</organism>
<name>Q54ZA2_DICDI</name>
<dbReference type="VEuPathDB" id="AmoebaDB:DDB_G0277709"/>
<keyword evidence="3" id="KW-1185">Reference proteome</keyword>
<dbReference type="HOGENOM" id="CLU_2296984_0_0_1"/>
<keyword evidence="1" id="KW-0812">Transmembrane</keyword>
<gene>
    <name evidence="2" type="ORF">DDB_G0277709</name>
</gene>